<proteinExistence type="predicted"/>
<evidence type="ECO:0000313" key="3">
    <source>
        <dbReference type="Proteomes" id="UP000784294"/>
    </source>
</evidence>
<organism evidence="2 3">
    <name type="scientific">Protopolystoma xenopodis</name>
    <dbReference type="NCBI Taxonomy" id="117903"/>
    <lineage>
        <taxon>Eukaryota</taxon>
        <taxon>Metazoa</taxon>
        <taxon>Spiralia</taxon>
        <taxon>Lophotrochozoa</taxon>
        <taxon>Platyhelminthes</taxon>
        <taxon>Monogenea</taxon>
        <taxon>Polyopisthocotylea</taxon>
        <taxon>Polystomatidea</taxon>
        <taxon>Polystomatidae</taxon>
        <taxon>Protopolystoma</taxon>
    </lineage>
</organism>
<accession>A0A3S5B1Z4</accession>
<dbReference type="AlphaFoldDB" id="A0A3S5B1Z4"/>
<feature type="transmembrane region" description="Helical" evidence="1">
    <location>
        <begin position="38"/>
        <end position="59"/>
    </location>
</feature>
<keyword evidence="3" id="KW-1185">Reference proteome</keyword>
<gene>
    <name evidence="2" type="ORF">PXEA_LOCUS24765</name>
</gene>
<evidence type="ECO:0000313" key="2">
    <source>
        <dbReference type="EMBL" id="VEL31325.1"/>
    </source>
</evidence>
<protein>
    <submittedName>
        <fullName evidence="2">Uncharacterized protein</fullName>
    </submittedName>
</protein>
<reference evidence="2" key="1">
    <citation type="submission" date="2018-11" db="EMBL/GenBank/DDBJ databases">
        <authorList>
            <consortium name="Pathogen Informatics"/>
        </authorList>
    </citation>
    <scope>NUCLEOTIDE SEQUENCE</scope>
</reference>
<dbReference type="Proteomes" id="UP000784294">
    <property type="component" value="Unassembled WGS sequence"/>
</dbReference>
<feature type="transmembrane region" description="Helical" evidence="1">
    <location>
        <begin position="12"/>
        <end position="31"/>
    </location>
</feature>
<dbReference type="EMBL" id="CAAALY010121134">
    <property type="protein sequence ID" value="VEL31325.1"/>
    <property type="molecule type" value="Genomic_DNA"/>
</dbReference>
<sequence>MTLLVQSHVVVGRWGAGLLIVTELVPLIVTVKGDMKPNFILMLFLSTLADCLFAIWAFLPNPIQLNCHTQASHDVQFRCYDCCRRAWRREQTVSRVRSRPLHG</sequence>
<keyword evidence="1" id="KW-0472">Membrane</keyword>
<comment type="caution">
    <text evidence="2">The sequence shown here is derived from an EMBL/GenBank/DDBJ whole genome shotgun (WGS) entry which is preliminary data.</text>
</comment>
<evidence type="ECO:0000256" key="1">
    <source>
        <dbReference type="SAM" id="Phobius"/>
    </source>
</evidence>
<keyword evidence="1" id="KW-1133">Transmembrane helix</keyword>
<name>A0A3S5B1Z4_9PLAT</name>
<keyword evidence="1" id="KW-0812">Transmembrane</keyword>